<keyword evidence="4" id="KW-1185">Reference proteome</keyword>
<dbReference type="Proteomes" id="UP000614996">
    <property type="component" value="Unassembled WGS sequence"/>
</dbReference>
<protein>
    <recommendedName>
        <fullName evidence="2">DUF1023 domain-containing protein</fullName>
    </recommendedName>
</protein>
<comment type="caution">
    <text evidence="3">The sequence shown here is derived from an EMBL/GenBank/DDBJ whole genome shotgun (WGS) entry which is preliminary data.</text>
</comment>
<evidence type="ECO:0000256" key="1">
    <source>
        <dbReference type="SAM" id="MobiDB-lite"/>
    </source>
</evidence>
<feature type="region of interest" description="Disordered" evidence="1">
    <location>
        <begin position="596"/>
        <end position="661"/>
    </location>
</feature>
<evidence type="ECO:0000259" key="2">
    <source>
        <dbReference type="Pfam" id="PF06259"/>
    </source>
</evidence>
<feature type="domain" description="DUF1023" evidence="2">
    <location>
        <begin position="346"/>
        <end position="488"/>
    </location>
</feature>
<dbReference type="RefSeq" id="WP_207125307.1">
    <property type="nucleotide sequence ID" value="NZ_BOPO01000049.1"/>
</dbReference>
<accession>A0A8J4AEB4</accession>
<name>A0A8J4AEB4_9ACTN</name>
<gene>
    <name evidence="3" type="ORF">NUM_28110</name>
</gene>
<feature type="region of interest" description="Disordered" evidence="1">
    <location>
        <begin position="161"/>
        <end position="221"/>
    </location>
</feature>
<feature type="compositionally biased region" description="Low complexity" evidence="1">
    <location>
        <begin position="186"/>
        <end position="203"/>
    </location>
</feature>
<sequence length="661" mass="67963">MLTVEQLRQVRPGRVAAVADALRADAARMASVVEQAVESAGKDLANWHGPAATASTAHRHALVDDARRLGEARTQAATVVADVAERLDEATQLLSLADSFAELVGCRVHGRAEVTVLPSTMLGPLANVYDSVRRTAASLAARALVVAEAADLHASRELGAAPGELADPEPTDRPQVTAPPTGTGGSELAAAGGEAAGTPAEPADQPDDADQLDELSTRHSSVHDLAPAVMLLYGGMSTARRRAARTKRPKLVAGLPGAPLPERYAASRQLIDESRSELRRSRSELAAAAGSDGGERSVARARTTDAINQRIGTLNSFLATRAVSAVDPTSGSRVTNRYERSFLGFDPSGAGRVAEVFGDLTRARNVAVLVPGGRNGLDTFNSLAADARLLADTAGAGTAVVVWLGYDSAGAAGPGGMSARARSGATALRRFVAGITPNLLPGARTVLLGHGYGTVLVAAALRAGYQPDDVVFVGSAGLGERIRSAADLRPATPNGRDDLPGPVLRARTGTRCWAVRAPGDTLAYSRVHGADPADFADVTRLDTQGGTEVVGHDRYYAIGSESLDNLARVVAGRLTEVTGTDTTLEEELALAGLDRPAAVHPPGQAPVDGVLGSLDGVLTRPTDRSAPAAQPTMAQSSGTQRPAGTPPSTVRAQSPTTGAGG</sequence>
<dbReference type="Pfam" id="PF06259">
    <property type="entry name" value="Abhydrolase_8"/>
    <property type="match status" value="1"/>
</dbReference>
<reference evidence="4" key="1">
    <citation type="journal article" date="2021" name="Int. J. Syst. Evol. Microbiol.">
        <title>Actinocatenispora comari sp. nov., an endophytic actinomycete isolated from aerial parts of Comarum salesowianum.</title>
        <authorList>
            <person name="Oyunbileg N."/>
            <person name="Iizaka Y."/>
            <person name="Hamada M."/>
            <person name="Davaapurev B.O."/>
            <person name="Fukumoto A."/>
            <person name="Tsetseg B."/>
            <person name="Kato F."/>
            <person name="Tamura T."/>
            <person name="Batkhuu J."/>
            <person name="Anzai Y."/>
        </authorList>
    </citation>
    <scope>NUCLEOTIDE SEQUENCE [LARGE SCALE GENOMIC DNA]</scope>
    <source>
        <strain evidence="4">NUM-2625</strain>
    </source>
</reference>
<dbReference type="InterPro" id="IPR010427">
    <property type="entry name" value="DUF1023"/>
</dbReference>
<evidence type="ECO:0000313" key="3">
    <source>
        <dbReference type="EMBL" id="GIL27557.1"/>
    </source>
</evidence>
<proteinExistence type="predicted"/>
<feature type="compositionally biased region" description="Polar residues" evidence="1">
    <location>
        <begin position="632"/>
        <end position="661"/>
    </location>
</feature>
<organism evidence="3 4">
    <name type="scientific">Actinocatenispora comari</name>
    <dbReference type="NCBI Taxonomy" id="2807577"/>
    <lineage>
        <taxon>Bacteria</taxon>
        <taxon>Bacillati</taxon>
        <taxon>Actinomycetota</taxon>
        <taxon>Actinomycetes</taxon>
        <taxon>Micromonosporales</taxon>
        <taxon>Micromonosporaceae</taxon>
        <taxon>Actinocatenispora</taxon>
    </lineage>
</organism>
<evidence type="ECO:0000313" key="4">
    <source>
        <dbReference type="Proteomes" id="UP000614996"/>
    </source>
</evidence>
<feature type="region of interest" description="Disordered" evidence="1">
    <location>
        <begin position="275"/>
        <end position="298"/>
    </location>
</feature>
<feature type="compositionally biased region" description="Acidic residues" evidence="1">
    <location>
        <begin position="204"/>
        <end position="213"/>
    </location>
</feature>
<dbReference type="EMBL" id="BOPO01000049">
    <property type="protein sequence ID" value="GIL27557.1"/>
    <property type="molecule type" value="Genomic_DNA"/>
</dbReference>
<dbReference type="AlphaFoldDB" id="A0A8J4AEB4"/>